<accession>A0ACB9DU76</accession>
<evidence type="ECO:0000313" key="1">
    <source>
        <dbReference type="EMBL" id="KAI3750013.1"/>
    </source>
</evidence>
<proteinExistence type="predicted"/>
<sequence>MGSKKLQACNQLLQSVTRYTKMLDEVELVQLEVELTAALLRTQSRKRELMMKNVWNLDHEQENKSTDENEQLMQQVASADNQIDNVDDDDDDGGGVHNHNQTDPSQLRTLSLFKD</sequence>
<name>A0ACB9DU76_CICIN</name>
<organism evidence="1 2">
    <name type="scientific">Cichorium intybus</name>
    <name type="common">Chicory</name>
    <dbReference type="NCBI Taxonomy" id="13427"/>
    <lineage>
        <taxon>Eukaryota</taxon>
        <taxon>Viridiplantae</taxon>
        <taxon>Streptophyta</taxon>
        <taxon>Embryophyta</taxon>
        <taxon>Tracheophyta</taxon>
        <taxon>Spermatophyta</taxon>
        <taxon>Magnoliopsida</taxon>
        <taxon>eudicotyledons</taxon>
        <taxon>Gunneridae</taxon>
        <taxon>Pentapetalae</taxon>
        <taxon>asterids</taxon>
        <taxon>campanulids</taxon>
        <taxon>Asterales</taxon>
        <taxon>Asteraceae</taxon>
        <taxon>Cichorioideae</taxon>
        <taxon>Cichorieae</taxon>
        <taxon>Cichoriinae</taxon>
        <taxon>Cichorium</taxon>
    </lineage>
</organism>
<protein>
    <submittedName>
        <fullName evidence="1">Uncharacterized protein</fullName>
    </submittedName>
</protein>
<gene>
    <name evidence="1" type="ORF">L2E82_20637</name>
</gene>
<reference evidence="1 2" key="2">
    <citation type="journal article" date="2022" name="Mol. Ecol. Resour.">
        <title>The genomes of chicory, endive, great burdock and yacon provide insights into Asteraceae paleo-polyploidization history and plant inulin production.</title>
        <authorList>
            <person name="Fan W."/>
            <person name="Wang S."/>
            <person name="Wang H."/>
            <person name="Wang A."/>
            <person name="Jiang F."/>
            <person name="Liu H."/>
            <person name="Zhao H."/>
            <person name="Xu D."/>
            <person name="Zhang Y."/>
        </authorList>
    </citation>
    <scope>NUCLEOTIDE SEQUENCE [LARGE SCALE GENOMIC DNA]</scope>
    <source>
        <strain evidence="2">cv. Punajuju</strain>
        <tissue evidence="1">Leaves</tissue>
    </source>
</reference>
<reference evidence="2" key="1">
    <citation type="journal article" date="2022" name="Mol. Ecol. Resour.">
        <title>The genomes of chicory, endive, great burdock and yacon provide insights into Asteraceae palaeo-polyploidization history and plant inulin production.</title>
        <authorList>
            <person name="Fan W."/>
            <person name="Wang S."/>
            <person name="Wang H."/>
            <person name="Wang A."/>
            <person name="Jiang F."/>
            <person name="Liu H."/>
            <person name="Zhao H."/>
            <person name="Xu D."/>
            <person name="Zhang Y."/>
        </authorList>
    </citation>
    <scope>NUCLEOTIDE SEQUENCE [LARGE SCALE GENOMIC DNA]</scope>
    <source>
        <strain evidence="2">cv. Punajuju</strain>
    </source>
</reference>
<dbReference type="EMBL" id="CM042012">
    <property type="protein sequence ID" value="KAI3750013.1"/>
    <property type="molecule type" value="Genomic_DNA"/>
</dbReference>
<comment type="caution">
    <text evidence="1">The sequence shown here is derived from an EMBL/GenBank/DDBJ whole genome shotgun (WGS) entry which is preliminary data.</text>
</comment>
<evidence type="ECO:0000313" key="2">
    <source>
        <dbReference type="Proteomes" id="UP001055811"/>
    </source>
</evidence>
<keyword evidence="2" id="KW-1185">Reference proteome</keyword>
<dbReference type="Proteomes" id="UP001055811">
    <property type="component" value="Linkage Group LG04"/>
</dbReference>